<dbReference type="AlphaFoldDB" id="A0A2Z3NCD8"/>
<dbReference type="Proteomes" id="UP000246996">
    <property type="component" value="Plasmid unnamed_3"/>
</dbReference>
<geneLocation type="plasmid" evidence="1 2">
    <name>unnamed_3</name>
</geneLocation>
<keyword evidence="1" id="KW-0614">Plasmid</keyword>
<protein>
    <submittedName>
        <fullName evidence="1">Uncharacterized protein</fullName>
    </submittedName>
</protein>
<name>A0A2Z3NCD8_GEOTH</name>
<proteinExistence type="predicted"/>
<dbReference type="EMBL" id="CP027305">
    <property type="protein sequence ID" value="AWO76581.1"/>
    <property type="molecule type" value="Genomic_DNA"/>
</dbReference>
<evidence type="ECO:0000313" key="1">
    <source>
        <dbReference type="EMBL" id="AWO76581.1"/>
    </source>
</evidence>
<sequence>MMNMEKTKPFCKMTPDEYYDFLWSYTTFDKTREQLIEDLEITEEEEKYLDEALNYLKSRVEIHEKEGRPNPSYAFYLVEYLEEAVDEGVPEETVREIEKALDENDEEKLADAVKKAWGIRE</sequence>
<evidence type="ECO:0000313" key="2">
    <source>
        <dbReference type="Proteomes" id="UP000246996"/>
    </source>
</evidence>
<organism evidence="1 2">
    <name type="scientific">Geobacillus thermoleovorans</name>
    <name type="common">Bacillus thermoleovorans</name>
    <dbReference type="NCBI Taxonomy" id="33941"/>
    <lineage>
        <taxon>Bacteria</taxon>
        <taxon>Bacillati</taxon>
        <taxon>Bacillota</taxon>
        <taxon>Bacilli</taxon>
        <taxon>Bacillales</taxon>
        <taxon>Anoxybacillaceae</taxon>
        <taxon>Geobacillus</taxon>
        <taxon>Geobacillus thermoleovorans group</taxon>
    </lineage>
</organism>
<reference evidence="2" key="1">
    <citation type="submission" date="2018-02" db="EMBL/GenBank/DDBJ databases">
        <title>The complete genome of bacterial strain SGAirxxxx.</title>
        <authorList>
            <person name="Schuster S.C."/>
        </authorList>
    </citation>
    <scope>NUCLEOTIDE SEQUENCE [LARGE SCALE GENOMIC DNA]</scope>
    <source>
        <strain evidence="2">SGAir0734</strain>
        <plasmid evidence="2">Plasmid unnamed_3</plasmid>
    </source>
</reference>
<gene>
    <name evidence="1" type="ORF">C1N76_19000</name>
</gene>
<accession>A0A2Z3NCD8</accession>